<keyword evidence="3" id="KW-1185">Reference proteome</keyword>
<dbReference type="Proteomes" id="UP000467148">
    <property type="component" value="Chromosome"/>
</dbReference>
<evidence type="ECO:0008006" key="4">
    <source>
        <dbReference type="Google" id="ProtNLM"/>
    </source>
</evidence>
<evidence type="ECO:0000313" key="3">
    <source>
        <dbReference type="Proteomes" id="UP000467148"/>
    </source>
</evidence>
<feature type="region of interest" description="Disordered" evidence="1">
    <location>
        <begin position="287"/>
        <end position="376"/>
    </location>
</feature>
<name>A0A7I7SZ21_9MYCO</name>
<organism evidence="2 3">
    <name type="scientific">Mycolicibacterium helvum</name>
    <dbReference type="NCBI Taxonomy" id="1534349"/>
    <lineage>
        <taxon>Bacteria</taxon>
        <taxon>Bacillati</taxon>
        <taxon>Actinomycetota</taxon>
        <taxon>Actinomycetes</taxon>
        <taxon>Mycobacteriales</taxon>
        <taxon>Mycobacteriaceae</taxon>
        <taxon>Mycolicibacterium</taxon>
    </lineage>
</organism>
<feature type="compositionally biased region" description="Low complexity" evidence="1">
    <location>
        <begin position="353"/>
        <end position="366"/>
    </location>
</feature>
<protein>
    <recommendedName>
        <fullName evidence="4">PE-PGRS family protein</fullName>
    </recommendedName>
</protein>
<dbReference type="RefSeq" id="WP_163745920.1">
    <property type="nucleotide sequence ID" value="NZ_AP022596.1"/>
</dbReference>
<sequence>MQTFVRTSMTGGVALIGASAIALSPLVVTPQQVHLPAIPVSSIAATLTASTTSMVDPFTEWVQVLTTTFNNLAAIGQQIQASPAPILKQIIANQIDYATTISTTLGNAGGAFVAAATALPSAFLQAAQQMAAGQISAGLSTAYSAALALVVSPGFALIQSPIINIPGQVLQNITNFVNLVPGFVSIVGLSALNTASGVESAFGDTAQAVYDAVGAGDFGAAVNAIVNAPAVLTNAFLNGYAPTASWGILTPVTTGTGLVPVLVAFRDLFAQALGAPVSSTAAAVTSSRAAAAPPTPAATVTLDTTPATATASPRTTTSTRGTASTKATPAAADNTSAGSENNTQPAETHNTHGAAAGGSTSTGSSARKAGHANRTH</sequence>
<reference evidence="2 3" key="1">
    <citation type="journal article" date="2019" name="Emerg. Microbes Infect.">
        <title>Comprehensive subspecies identification of 175 nontuberculous mycobacteria species based on 7547 genomic profiles.</title>
        <authorList>
            <person name="Matsumoto Y."/>
            <person name="Kinjo T."/>
            <person name="Motooka D."/>
            <person name="Nabeya D."/>
            <person name="Jung N."/>
            <person name="Uechi K."/>
            <person name="Horii T."/>
            <person name="Iida T."/>
            <person name="Fujita J."/>
            <person name="Nakamura S."/>
        </authorList>
    </citation>
    <scope>NUCLEOTIDE SEQUENCE [LARGE SCALE GENOMIC DNA]</scope>
    <source>
        <strain evidence="2 3">JCM 30396</strain>
    </source>
</reference>
<accession>A0A7I7SZ21</accession>
<proteinExistence type="predicted"/>
<feature type="compositionally biased region" description="Polar residues" evidence="1">
    <location>
        <begin position="333"/>
        <end position="348"/>
    </location>
</feature>
<evidence type="ECO:0000313" key="2">
    <source>
        <dbReference type="EMBL" id="BBY62048.1"/>
    </source>
</evidence>
<dbReference type="AlphaFoldDB" id="A0A7I7SZ21"/>
<dbReference type="EMBL" id="AP022596">
    <property type="protein sequence ID" value="BBY62048.1"/>
    <property type="molecule type" value="Genomic_DNA"/>
</dbReference>
<feature type="compositionally biased region" description="Low complexity" evidence="1">
    <location>
        <begin position="287"/>
        <end position="328"/>
    </location>
</feature>
<evidence type="ECO:0000256" key="1">
    <source>
        <dbReference type="SAM" id="MobiDB-lite"/>
    </source>
</evidence>
<gene>
    <name evidence="2" type="ORF">MHEL_02910</name>
</gene>
<dbReference type="KEGG" id="mhev:MHEL_02910"/>